<sequence>MVAVLAVWSVGHERATVPEQRDIALAVTDLQRAAGAVVAAAEGPGRAVVLGELELVDGCRVTPVREGVAGARDVTVYVPQGEMKASMEAISEALPGGYRTELGEGRGGTRLSFHSDAGDFIGVDGTAEATAQALTLRLSTGCRPRSDDLDREDPQAGPAPAIFQRAVQALGQGDTPETFAALCPDKSIVATHVAAGVPMSKDLAAALATVTDGAEVIRADKSVRAYRIGADSLVVSPDGDLLRVSVTTACAG</sequence>
<accession>A0A285F108</accession>
<keyword evidence="2" id="KW-1185">Reference proteome</keyword>
<dbReference type="Proteomes" id="UP000219612">
    <property type="component" value="Unassembled WGS sequence"/>
</dbReference>
<evidence type="ECO:0000313" key="1">
    <source>
        <dbReference type="EMBL" id="SNY04942.1"/>
    </source>
</evidence>
<protein>
    <submittedName>
        <fullName evidence="1">Uncharacterized protein</fullName>
    </submittedName>
</protein>
<name>A0A285F108_9ACTN</name>
<organism evidence="1 2">
    <name type="scientific">Paractinoplanes atraurantiacus</name>
    <dbReference type="NCBI Taxonomy" id="1036182"/>
    <lineage>
        <taxon>Bacteria</taxon>
        <taxon>Bacillati</taxon>
        <taxon>Actinomycetota</taxon>
        <taxon>Actinomycetes</taxon>
        <taxon>Micromonosporales</taxon>
        <taxon>Micromonosporaceae</taxon>
        <taxon>Paractinoplanes</taxon>
    </lineage>
</organism>
<dbReference type="EMBL" id="OBDY01000001">
    <property type="protein sequence ID" value="SNY04942.1"/>
    <property type="molecule type" value="Genomic_DNA"/>
</dbReference>
<dbReference type="AlphaFoldDB" id="A0A285F108"/>
<proteinExistence type="predicted"/>
<gene>
    <name evidence="1" type="ORF">SAMN05421748_101356</name>
</gene>
<reference evidence="1 2" key="1">
    <citation type="submission" date="2017-09" db="EMBL/GenBank/DDBJ databases">
        <authorList>
            <person name="Ehlers B."/>
            <person name="Leendertz F.H."/>
        </authorList>
    </citation>
    <scope>NUCLEOTIDE SEQUENCE [LARGE SCALE GENOMIC DNA]</scope>
    <source>
        <strain evidence="1 2">CGMCC 4.6857</strain>
    </source>
</reference>
<evidence type="ECO:0000313" key="2">
    <source>
        <dbReference type="Proteomes" id="UP000219612"/>
    </source>
</evidence>